<comment type="pathway">
    <text evidence="10">Cell wall biogenesis; peptidoglycan biosynthesis.</text>
</comment>
<dbReference type="PATRIC" id="fig|1619031.3.peg.592"/>
<dbReference type="InterPro" id="IPR004276">
    <property type="entry name" value="GlycoTrans_28_N"/>
</dbReference>
<feature type="domain" description="Glycosyl transferase family 28 C-terminal" evidence="12">
    <location>
        <begin position="193"/>
        <end position="365"/>
    </location>
</feature>
<evidence type="ECO:0000256" key="8">
    <source>
        <dbReference type="ARBA" id="ARBA00023306"/>
    </source>
</evidence>
<dbReference type="GO" id="GO:0008360">
    <property type="term" value="P:regulation of cell shape"/>
    <property type="evidence" value="ECO:0007669"/>
    <property type="project" value="UniProtKB-KW"/>
</dbReference>
<evidence type="ECO:0000256" key="7">
    <source>
        <dbReference type="ARBA" id="ARBA00023136"/>
    </source>
</evidence>
<evidence type="ECO:0000256" key="9">
    <source>
        <dbReference type="ARBA" id="ARBA00023316"/>
    </source>
</evidence>
<feature type="binding site" evidence="10">
    <location>
        <position position="170"/>
    </location>
    <ligand>
        <name>UDP-N-acetyl-alpha-D-glucosamine</name>
        <dbReference type="ChEBI" id="CHEBI:57705"/>
    </ligand>
</feature>
<keyword evidence="1 10" id="KW-1003">Cell membrane</keyword>
<dbReference type="InterPro" id="IPR006009">
    <property type="entry name" value="GlcNAc_MurG"/>
</dbReference>
<dbReference type="GO" id="GO:0009252">
    <property type="term" value="P:peptidoglycan biosynthetic process"/>
    <property type="evidence" value="ECO:0007669"/>
    <property type="project" value="UniProtKB-UniRule"/>
</dbReference>
<name>A0A0G0P228_9BACT</name>
<dbReference type="GO" id="GO:0051991">
    <property type="term" value="F:UDP-N-acetyl-D-glucosamine:N-acetylmuramoyl-L-alanyl-D-glutamyl-meso-2,6-diaminopimelyl-D-alanyl-D-alanine-diphosphoundecaprenol 4-beta-N-acetylglucosaminlytransferase activity"/>
    <property type="evidence" value="ECO:0007669"/>
    <property type="project" value="RHEA"/>
</dbReference>
<evidence type="ECO:0000313" key="13">
    <source>
        <dbReference type="EMBL" id="KKR22314.1"/>
    </source>
</evidence>
<dbReference type="HAMAP" id="MF_00033">
    <property type="entry name" value="MurG"/>
    <property type="match status" value="1"/>
</dbReference>
<dbReference type="Pfam" id="PF04101">
    <property type="entry name" value="Glyco_tran_28_C"/>
    <property type="match status" value="1"/>
</dbReference>
<dbReference type="EMBL" id="LBXD01000043">
    <property type="protein sequence ID" value="KKR22314.1"/>
    <property type="molecule type" value="Genomic_DNA"/>
</dbReference>
<dbReference type="Proteomes" id="UP000034764">
    <property type="component" value="Unassembled WGS sequence"/>
</dbReference>
<evidence type="ECO:0000256" key="1">
    <source>
        <dbReference type="ARBA" id="ARBA00022475"/>
    </source>
</evidence>
<comment type="subcellular location">
    <subcellularLocation>
        <location evidence="10">Cell membrane</location>
        <topology evidence="10">Peripheral membrane protein</topology>
        <orientation evidence="10">Cytoplasmic side</orientation>
    </subcellularLocation>
</comment>
<evidence type="ECO:0000256" key="4">
    <source>
        <dbReference type="ARBA" id="ARBA00022679"/>
    </source>
</evidence>
<keyword evidence="2 10" id="KW-0132">Cell division</keyword>
<dbReference type="PANTHER" id="PTHR21015">
    <property type="entry name" value="UDP-N-ACETYLGLUCOSAMINE--N-ACETYLMURAMYL-(PENTAPEPTIDE) PYROPHOSPHORYL-UNDECAPRENOL N-ACETYLGLUCOSAMINE TRANSFERASE 1"/>
    <property type="match status" value="1"/>
</dbReference>
<evidence type="ECO:0000256" key="10">
    <source>
        <dbReference type="HAMAP-Rule" id="MF_00033"/>
    </source>
</evidence>
<dbReference type="GO" id="GO:0071555">
    <property type="term" value="P:cell wall organization"/>
    <property type="evidence" value="ECO:0007669"/>
    <property type="project" value="UniProtKB-KW"/>
</dbReference>
<dbReference type="AlphaFoldDB" id="A0A0G0P228"/>
<keyword evidence="7 10" id="KW-0472">Membrane</keyword>
<feature type="binding site" evidence="10">
    <location>
        <position position="311"/>
    </location>
    <ligand>
        <name>UDP-N-acetyl-alpha-D-glucosamine</name>
        <dbReference type="ChEBI" id="CHEBI:57705"/>
    </ligand>
</feature>
<dbReference type="EC" id="2.4.1.227" evidence="10"/>
<reference evidence="13 14" key="1">
    <citation type="journal article" date="2015" name="Nature">
        <title>rRNA introns, odd ribosomes, and small enigmatic genomes across a large radiation of phyla.</title>
        <authorList>
            <person name="Brown C.T."/>
            <person name="Hug L.A."/>
            <person name="Thomas B.C."/>
            <person name="Sharon I."/>
            <person name="Castelle C.J."/>
            <person name="Singh A."/>
            <person name="Wilkins M.J."/>
            <person name="Williams K.H."/>
            <person name="Banfield J.F."/>
        </authorList>
    </citation>
    <scope>NUCLEOTIDE SEQUENCE [LARGE SCALE GENOMIC DNA]</scope>
</reference>
<evidence type="ECO:0000256" key="5">
    <source>
        <dbReference type="ARBA" id="ARBA00022960"/>
    </source>
</evidence>
<feature type="binding site" evidence="10">
    <location>
        <position position="266"/>
    </location>
    <ligand>
        <name>UDP-N-acetyl-alpha-D-glucosamine</name>
        <dbReference type="ChEBI" id="CHEBI:57705"/>
    </ligand>
</feature>
<evidence type="ECO:0000313" key="14">
    <source>
        <dbReference type="Proteomes" id="UP000034764"/>
    </source>
</evidence>
<keyword evidence="6 10" id="KW-0573">Peptidoglycan synthesis</keyword>
<dbReference type="GO" id="GO:0005975">
    <property type="term" value="P:carbohydrate metabolic process"/>
    <property type="evidence" value="ECO:0007669"/>
    <property type="project" value="InterPro"/>
</dbReference>
<comment type="function">
    <text evidence="10">Cell wall formation. Catalyzes the transfer of a GlcNAc subunit on undecaprenyl-pyrophosphoryl-MurNAc-pentapeptide (lipid intermediate I) to form undecaprenyl-pyrophosphoryl-MurNAc-(pentapeptide)GlcNAc (lipid intermediate II).</text>
</comment>
<dbReference type="UniPathway" id="UPA00219"/>
<protein>
    <recommendedName>
        <fullName evidence="10">UDP-N-acetylglucosamine--N-acetylmuramyl-(pentapeptide) pyrophosphoryl-undecaprenol N-acetylglucosamine transferase</fullName>
        <ecNumber evidence="10">2.4.1.227</ecNumber>
    </recommendedName>
    <alternativeName>
        <fullName evidence="10">Undecaprenyl-PP-MurNAc-pentapeptide-UDPGlcNAc GlcNAc transferase</fullName>
    </alternativeName>
</protein>
<accession>A0A0G0P228</accession>
<keyword evidence="4 10" id="KW-0808">Transferase</keyword>
<dbReference type="InterPro" id="IPR007235">
    <property type="entry name" value="Glyco_trans_28_C"/>
</dbReference>
<dbReference type="SUPFAM" id="SSF53756">
    <property type="entry name" value="UDP-Glycosyltransferase/glycogen phosphorylase"/>
    <property type="match status" value="1"/>
</dbReference>
<evidence type="ECO:0000259" key="12">
    <source>
        <dbReference type="Pfam" id="PF04101"/>
    </source>
</evidence>
<dbReference type="Gene3D" id="3.40.50.2000">
    <property type="entry name" value="Glycogen Phosphorylase B"/>
    <property type="match status" value="2"/>
</dbReference>
<feature type="binding site" evidence="10">
    <location>
        <begin position="12"/>
        <end position="14"/>
    </location>
    <ligand>
        <name>UDP-N-acetyl-alpha-D-glucosamine</name>
        <dbReference type="ChEBI" id="CHEBI:57705"/>
    </ligand>
</feature>
<feature type="domain" description="Glycosyltransferase family 28 N-terminal" evidence="11">
    <location>
        <begin position="5"/>
        <end position="148"/>
    </location>
</feature>
<comment type="catalytic activity">
    <reaction evidence="10">
        <text>di-trans,octa-cis-undecaprenyl diphospho-N-acetyl-alpha-D-muramoyl-L-alanyl-D-glutamyl-meso-2,6-diaminopimeloyl-D-alanyl-D-alanine + UDP-N-acetyl-alpha-D-glucosamine = di-trans,octa-cis-undecaprenyl diphospho-[N-acetyl-alpha-D-glucosaminyl-(1-&gt;4)]-N-acetyl-alpha-D-muramoyl-L-alanyl-D-glutamyl-meso-2,6-diaminopimeloyl-D-alanyl-D-alanine + UDP + H(+)</text>
        <dbReference type="Rhea" id="RHEA:31227"/>
        <dbReference type="ChEBI" id="CHEBI:15378"/>
        <dbReference type="ChEBI" id="CHEBI:57705"/>
        <dbReference type="ChEBI" id="CHEBI:58223"/>
        <dbReference type="ChEBI" id="CHEBI:61387"/>
        <dbReference type="ChEBI" id="CHEBI:61388"/>
        <dbReference type="EC" id="2.4.1.227"/>
    </reaction>
</comment>
<comment type="caution">
    <text evidence="10">Lacks conserved residue(s) required for the propagation of feature annotation.</text>
</comment>
<dbReference type="CDD" id="cd03785">
    <property type="entry name" value="GT28_MurG"/>
    <property type="match status" value="1"/>
</dbReference>
<feature type="binding site" evidence="10">
    <location>
        <position position="200"/>
    </location>
    <ligand>
        <name>UDP-N-acetyl-alpha-D-glucosamine</name>
        <dbReference type="ChEBI" id="CHEBI:57705"/>
    </ligand>
</feature>
<dbReference type="GO" id="GO:0050511">
    <property type="term" value="F:undecaprenyldiphospho-muramoylpentapeptide beta-N-acetylglucosaminyltransferase activity"/>
    <property type="evidence" value="ECO:0007669"/>
    <property type="project" value="UniProtKB-UniRule"/>
</dbReference>
<keyword evidence="9 10" id="KW-0961">Cell wall biogenesis/degradation</keyword>
<keyword evidence="5 10" id="KW-0133">Cell shape</keyword>
<gene>
    <name evidence="10" type="primary">murG</name>
    <name evidence="13" type="ORF">UT53_C0043G0006</name>
</gene>
<keyword evidence="8 10" id="KW-0131">Cell cycle</keyword>
<comment type="caution">
    <text evidence="13">The sequence shown here is derived from an EMBL/GenBank/DDBJ whole genome shotgun (WGS) entry which is preliminary data.</text>
</comment>
<proteinExistence type="inferred from homology"/>
<sequence>MKFRVLFVGGGTGGHVFPLIAVANAVKEKALSSGVDLEILIIGEGQLLRDACMVSGFKFKSIFAGKIRRYFSFLNFLDIFKMPIGFIQSLWHMLLFMPNVVFAKGSYASFMPCLVAKLYFIPLFIHESDSTAGLTNRIVGRLANGVFIAFKNAELEFSPGRCLLVGNPIRKELLGASHDEGLVMFKFDANRKTILILGGSQGARTINNMVLQSLVMLTDKYQIIHQCGEGQFDIVKAEVDRIVKEGKDAYADRLINNYKLFSFFNINEMRLAYAASDVIVSRAGAANIFEIAAIGKPAIVIPITHSASNHQVLNAQEFANFGAIVIEEDNLATHLLINQIDKLLLPENYDRISAQIKSFAMIDAADRVADQLLLLNK</sequence>
<dbReference type="PANTHER" id="PTHR21015:SF27">
    <property type="entry name" value="UDP-N-ACETYLGLUCOSAMINE--N-ACETYLMURAMYL-(PENTAPEPTIDE) PYROPHOSPHORYL-UNDECAPRENOL N-ACETYLGLUCOSAMINE TRANSFERASE"/>
    <property type="match status" value="1"/>
</dbReference>
<organism evidence="13 14">
    <name type="scientific">Candidatus Yanofskybacteria bacterium GW2011_GWD2_39_48</name>
    <dbReference type="NCBI Taxonomy" id="1619031"/>
    <lineage>
        <taxon>Bacteria</taxon>
        <taxon>Candidatus Yanofskyibacteriota</taxon>
    </lineage>
</organism>
<dbReference type="Pfam" id="PF03033">
    <property type="entry name" value="Glyco_transf_28"/>
    <property type="match status" value="1"/>
</dbReference>
<dbReference type="GO" id="GO:0051301">
    <property type="term" value="P:cell division"/>
    <property type="evidence" value="ECO:0007669"/>
    <property type="project" value="UniProtKB-KW"/>
</dbReference>
<keyword evidence="3 10" id="KW-0328">Glycosyltransferase</keyword>
<evidence type="ECO:0000256" key="6">
    <source>
        <dbReference type="ARBA" id="ARBA00022984"/>
    </source>
</evidence>
<evidence type="ECO:0000256" key="2">
    <source>
        <dbReference type="ARBA" id="ARBA00022618"/>
    </source>
</evidence>
<evidence type="ECO:0000256" key="3">
    <source>
        <dbReference type="ARBA" id="ARBA00022676"/>
    </source>
</evidence>
<dbReference type="GO" id="GO:0005886">
    <property type="term" value="C:plasma membrane"/>
    <property type="evidence" value="ECO:0007669"/>
    <property type="project" value="UniProtKB-SubCell"/>
</dbReference>
<comment type="similarity">
    <text evidence="10">Belongs to the glycosyltransferase 28 family. MurG subfamily.</text>
</comment>
<evidence type="ECO:0000259" key="11">
    <source>
        <dbReference type="Pfam" id="PF03033"/>
    </source>
</evidence>